<sequence length="298" mass="34517">MASNIPLLMISHGESLEKHSIYDMSEKLLRKLDIPTLRGKKVLGSSYGWLILVEPIDSEDDYDSNCCLFNPTTNDIIELPNLIDWIDYNQCILTKPPTEPDCYVFFSGLEQSFCRIGDKEYVTRTEEQQYEEEQENGCLGYEHLFAIGSFQGQIYGYMDPDKFVAIHIVGNTIEFSQIPMAEHWVIPYSSEDGFIYDIWLIESAQSDGEPLIVQKVVNVDDDREELVDFKVFRFDINEMECTELNNIEPNSIYYTNKVDNNLYIFDLEDRSTSSILQFDDDVAANKPIMTCWIENQIF</sequence>
<dbReference type="EMBL" id="KI630171">
    <property type="protein sequence ID" value="EYU46025.1"/>
    <property type="molecule type" value="Genomic_DNA"/>
</dbReference>
<name>A0A022S403_ERYGU</name>
<reference evidence="2 3" key="1">
    <citation type="journal article" date="2013" name="Proc. Natl. Acad. Sci. U.S.A.">
        <title>Fine-scale variation in meiotic recombination in Mimulus inferred from population shotgun sequencing.</title>
        <authorList>
            <person name="Hellsten U."/>
            <person name="Wright K.M."/>
            <person name="Jenkins J."/>
            <person name="Shu S."/>
            <person name="Yuan Y."/>
            <person name="Wessler S.R."/>
            <person name="Schmutz J."/>
            <person name="Willis J.H."/>
            <person name="Rokhsar D.S."/>
        </authorList>
    </citation>
    <scope>NUCLEOTIDE SEQUENCE [LARGE SCALE GENOMIC DNA]</scope>
    <source>
        <strain evidence="3">cv. DUN x IM62</strain>
    </source>
</reference>
<protein>
    <recommendedName>
        <fullName evidence="1">KIB1-4 beta-propeller domain-containing protein</fullName>
    </recommendedName>
</protein>
<proteinExistence type="predicted"/>
<evidence type="ECO:0000313" key="2">
    <source>
        <dbReference type="EMBL" id="EYU46025.1"/>
    </source>
</evidence>
<organism evidence="2 3">
    <name type="scientific">Erythranthe guttata</name>
    <name type="common">Yellow monkey flower</name>
    <name type="synonym">Mimulus guttatus</name>
    <dbReference type="NCBI Taxonomy" id="4155"/>
    <lineage>
        <taxon>Eukaryota</taxon>
        <taxon>Viridiplantae</taxon>
        <taxon>Streptophyta</taxon>
        <taxon>Embryophyta</taxon>
        <taxon>Tracheophyta</taxon>
        <taxon>Spermatophyta</taxon>
        <taxon>Magnoliopsida</taxon>
        <taxon>eudicotyledons</taxon>
        <taxon>Gunneridae</taxon>
        <taxon>Pentapetalae</taxon>
        <taxon>asterids</taxon>
        <taxon>lamiids</taxon>
        <taxon>Lamiales</taxon>
        <taxon>Phrymaceae</taxon>
        <taxon>Erythranthe</taxon>
    </lineage>
</organism>
<evidence type="ECO:0000259" key="1">
    <source>
        <dbReference type="Pfam" id="PF03478"/>
    </source>
</evidence>
<gene>
    <name evidence="2" type="ORF">MIMGU_mgv1a020819mg</name>
</gene>
<dbReference type="InterPro" id="IPR005174">
    <property type="entry name" value="KIB1-4_b-propeller"/>
</dbReference>
<dbReference type="Proteomes" id="UP000030748">
    <property type="component" value="Unassembled WGS sequence"/>
</dbReference>
<dbReference type="PANTHER" id="PTHR40891:SF1">
    <property type="entry name" value="DUF295 DOMAIN-CONTAINING PROTEIN"/>
    <property type="match status" value="1"/>
</dbReference>
<dbReference type="PANTHER" id="PTHR40891">
    <property type="entry name" value="DUF295 DOMAIN-CONTAINING PROTEIN"/>
    <property type="match status" value="1"/>
</dbReference>
<keyword evidence="3" id="KW-1185">Reference proteome</keyword>
<accession>A0A022S403</accession>
<evidence type="ECO:0000313" key="3">
    <source>
        <dbReference type="Proteomes" id="UP000030748"/>
    </source>
</evidence>
<dbReference type="Pfam" id="PF03478">
    <property type="entry name" value="Beta-prop_KIB1-4"/>
    <property type="match status" value="1"/>
</dbReference>
<dbReference type="AlphaFoldDB" id="A0A022S403"/>
<feature type="domain" description="KIB1-4 beta-propeller" evidence="1">
    <location>
        <begin position="22"/>
        <end position="247"/>
    </location>
</feature>